<dbReference type="Proteomes" id="UP001519863">
    <property type="component" value="Unassembled WGS sequence"/>
</dbReference>
<comment type="caution">
    <text evidence="1">The sequence shown here is derived from an EMBL/GenBank/DDBJ whole genome shotgun (WGS) entry which is preliminary data.</text>
</comment>
<protein>
    <submittedName>
        <fullName evidence="1">Uncharacterized protein</fullName>
    </submittedName>
</protein>
<name>A0ABS7AYJ7_9ACTN</name>
<keyword evidence="2" id="KW-1185">Reference proteome</keyword>
<dbReference type="RefSeq" id="WP_220143338.1">
    <property type="nucleotide sequence ID" value="NZ_JAHXZI010000004.1"/>
</dbReference>
<gene>
    <name evidence="1" type="ORF">KZ829_08685</name>
</gene>
<proteinExistence type="predicted"/>
<organism evidence="1 2">
    <name type="scientific">Actinoplanes hulinensis</name>
    <dbReference type="NCBI Taxonomy" id="1144547"/>
    <lineage>
        <taxon>Bacteria</taxon>
        <taxon>Bacillati</taxon>
        <taxon>Actinomycetota</taxon>
        <taxon>Actinomycetes</taxon>
        <taxon>Micromonosporales</taxon>
        <taxon>Micromonosporaceae</taxon>
        <taxon>Actinoplanes</taxon>
    </lineage>
</organism>
<evidence type="ECO:0000313" key="2">
    <source>
        <dbReference type="Proteomes" id="UP001519863"/>
    </source>
</evidence>
<evidence type="ECO:0000313" key="1">
    <source>
        <dbReference type="EMBL" id="MBW6433811.1"/>
    </source>
</evidence>
<dbReference type="EMBL" id="JAHXZI010000004">
    <property type="protein sequence ID" value="MBW6433811.1"/>
    <property type="molecule type" value="Genomic_DNA"/>
</dbReference>
<accession>A0ABS7AYJ7</accession>
<sequence length="59" mass="6171">MTVTPATAEAVGRIYGPIAEAGHRLLTGYSDADLELLTGFLEADRPGTLRNAVLLPFAG</sequence>
<reference evidence="1 2" key="1">
    <citation type="journal article" date="2013" name="Antonie Van Leeuwenhoek">
        <title>Actinoplanes hulinensis sp. nov., a novel actinomycete isolated from soybean root (Glycine max (L.) Merr).</title>
        <authorList>
            <person name="Shen Y."/>
            <person name="Liu C."/>
            <person name="Wang X."/>
            <person name="Zhao J."/>
            <person name="Jia F."/>
            <person name="Zhang Y."/>
            <person name="Wang L."/>
            <person name="Yang D."/>
            <person name="Xiang W."/>
        </authorList>
    </citation>
    <scope>NUCLEOTIDE SEQUENCE [LARGE SCALE GENOMIC DNA]</scope>
    <source>
        <strain evidence="1 2">NEAU-M9</strain>
    </source>
</reference>